<dbReference type="Gene3D" id="3.30.730.10">
    <property type="entry name" value="AP2/ERF domain"/>
    <property type="match status" value="1"/>
</dbReference>
<name>A0A2I0A350_9ASPA</name>
<keyword evidence="3" id="KW-1185">Reference proteome</keyword>
<dbReference type="STRING" id="1088818.A0A2I0A350"/>
<dbReference type="PANTHER" id="PTHR32467:SF90">
    <property type="entry name" value="AP2-LIKE ETHYLENE-RESPONSIVE TRANSCRIPTION FACTOR AIL1"/>
    <property type="match status" value="1"/>
</dbReference>
<accession>A0A2I0A350</accession>
<evidence type="ECO:0000313" key="2">
    <source>
        <dbReference type="EMBL" id="PKA49964.1"/>
    </source>
</evidence>
<dbReference type="Proteomes" id="UP000236161">
    <property type="component" value="Unassembled WGS sequence"/>
</dbReference>
<feature type="region of interest" description="Disordered" evidence="1">
    <location>
        <begin position="126"/>
        <end position="145"/>
    </location>
</feature>
<dbReference type="OrthoDB" id="628648at2759"/>
<dbReference type="GO" id="GO:0003700">
    <property type="term" value="F:DNA-binding transcription factor activity"/>
    <property type="evidence" value="ECO:0007669"/>
    <property type="project" value="InterPro"/>
</dbReference>
<protein>
    <submittedName>
        <fullName evidence="2">AP2-like ethylene-responsive transcription factor AIL5</fullName>
    </submittedName>
</protein>
<evidence type="ECO:0000313" key="3">
    <source>
        <dbReference type="Proteomes" id="UP000236161"/>
    </source>
</evidence>
<dbReference type="PANTHER" id="PTHR32467">
    <property type="entry name" value="AP2-LIKE ETHYLENE-RESPONSIVE TRANSCRIPTION FACTOR"/>
    <property type="match status" value="1"/>
</dbReference>
<evidence type="ECO:0000256" key="1">
    <source>
        <dbReference type="SAM" id="MobiDB-lite"/>
    </source>
</evidence>
<gene>
    <name evidence="2" type="primary">AIL5</name>
    <name evidence="2" type="ORF">AXF42_Ash017503</name>
</gene>
<sequence length="204" mass="22917">MAAGMGWLGFSLPKDSGDRHLHGDGVPLLPLLSDGSGCSLIMEQDWSCRNNPRLDDYSDRPEENHNNESILHHPHRIFQTDQAESVKPQFLVPSLSSISPMHTFSSDGSSMISELKSWLRKNPPFPSEDRSAVSISQDLSSEDGRCRSTAAKPIARKPMDHLGQRTSKFRGVTRHRWTGRYEAHLWDNSCRKEGQARKGRQGVL</sequence>
<reference evidence="2 3" key="1">
    <citation type="journal article" date="2017" name="Nature">
        <title>The Apostasia genome and the evolution of orchids.</title>
        <authorList>
            <person name="Zhang G.Q."/>
            <person name="Liu K.W."/>
            <person name="Li Z."/>
            <person name="Lohaus R."/>
            <person name="Hsiao Y.Y."/>
            <person name="Niu S.C."/>
            <person name="Wang J.Y."/>
            <person name="Lin Y.C."/>
            <person name="Xu Q."/>
            <person name="Chen L.J."/>
            <person name="Yoshida K."/>
            <person name="Fujiwara S."/>
            <person name="Wang Z.W."/>
            <person name="Zhang Y.Q."/>
            <person name="Mitsuda N."/>
            <person name="Wang M."/>
            <person name="Liu G.H."/>
            <person name="Pecoraro L."/>
            <person name="Huang H.X."/>
            <person name="Xiao X.J."/>
            <person name="Lin M."/>
            <person name="Wu X.Y."/>
            <person name="Wu W.L."/>
            <person name="Chen Y.Y."/>
            <person name="Chang S.B."/>
            <person name="Sakamoto S."/>
            <person name="Ohme-Takagi M."/>
            <person name="Yagi M."/>
            <person name="Zeng S.J."/>
            <person name="Shen C.Y."/>
            <person name="Yeh C.M."/>
            <person name="Luo Y.B."/>
            <person name="Tsai W.C."/>
            <person name="Van de Peer Y."/>
            <person name="Liu Z.J."/>
        </authorList>
    </citation>
    <scope>NUCLEOTIDE SEQUENCE [LARGE SCALE GENOMIC DNA]</scope>
    <source>
        <strain evidence="3">cv. Shenzhen</strain>
        <tissue evidence="2">Stem</tissue>
    </source>
</reference>
<dbReference type="AlphaFoldDB" id="A0A2I0A350"/>
<proteinExistence type="predicted"/>
<organism evidence="2 3">
    <name type="scientific">Apostasia shenzhenica</name>
    <dbReference type="NCBI Taxonomy" id="1088818"/>
    <lineage>
        <taxon>Eukaryota</taxon>
        <taxon>Viridiplantae</taxon>
        <taxon>Streptophyta</taxon>
        <taxon>Embryophyta</taxon>
        <taxon>Tracheophyta</taxon>
        <taxon>Spermatophyta</taxon>
        <taxon>Magnoliopsida</taxon>
        <taxon>Liliopsida</taxon>
        <taxon>Asparagales</taxon>
        <taxon>Orchidaceae</taxon>
        <taxon>Apostasioideae</taxon>
        <taxon>Apostasia</taxon>
    </lineage>
</organism>
<dbReference type="EMBL" id="KZ452035">
    <property type="protein sequence ID" value="PKA49964.1"/>
    <property type="molecule type" value="Genomic_DNA"/>
</dbReference>
<dbReference type="InterPro" id="IPR036955">
    <property type="entry name" value="AP2/ERF_dom_sf"/>
</dbReference>